<dbReference type="InterPro" id="IPR009079">
    <property type="entry name" value="4_helix_cytokine-like_core"/>
</dbReference>
<evidence type="ECO:0000313" key="7">
    <source>
        <dbReference type="Ensembl" id="ENSMALP00000025825.1"/>
    </source>
</evidence>
<dbReference type="InterPro" id="IPR003574">
    <property type="entry name" value="IL-6-like"/>
</dbReference>
<dbReference type="GO" id="GO:0006953">
    <property type="term" value="P:acute-phase response"/>
    <property type="evidence" value="ECO:0007669"/>
    <property type="project" value="UniProtKB-KW"/>
</dbReference>
<dbReference type="PANTHER" id="PTHR48494:SF1">
    <property type="entry name" value="INTERLEUKIN-6"/>
    <property type="match status" value="1"/>
</dbReference>
<evidence type="ECO:0000256" key="5">
    <source>
        <dbReference type="SAM" id="MobiDB-lite"/>
    </source>
</evidence>
<reference evidence="7" key="1">
    <citation type="submission" date="2025-08" db="UniProtKB">
        <authorList>
            <consortium name="Ensembl"/>
        </authorList>
    </citation>
    <scope>IDENTIFICATION</scope>
</reference>
<keyword evidence="3" id="KW-0011">Acute phase</keyword>
<dbReference type="Pfam" id="PF00489">
    <property type="entry name" value="IL6"/>
    <property type="match status" value="1"/>
</dbReference>
<evidence type="ECO:0000256" key="2">
    <source>
        <dbReference type="ARBA" id="ARBA00019464"/>
    </source>
</evidence>
<reference evidence="7" key="2">
    <citation type="submission" date="2025-09" db="UniProtKB">
        <authorList>
            <consortium name="Ensembl"/>
        </authorList>
    </citation>
    <scope>IDENTIFICATION</scope>
</reference>
<dbReference type="GO" id="GO:0005615">
    <property type="term" value="C:extracellular space"/>
    <property type="evidence" value="ECO:0007669"/>
    <property type="project" value="InterPro"/>
</dbReference>
<sequence length="207" mass="23069">MPFHTDAYLLSAVLLAALLPSAPGAPVENITTESVEDDFSGDEMGPSDLLGTPEAPPGNTTTNATGQLNEADFTHIGVNYNYEFPSFPTACPNSNFNEACLHLLVEGLNTYAVLFKHVEKEYSNNAVLMAVKNYSPHLISLIKRKMRDPENVTMLTSSQEEQLLKDIDNTDTYHRRKTANSILMHFRNFIVDGIRPILQIEKKRCPQ</sequence>
<dbReference type="Gene3D" id="1.20.1250.10">
    <property type="match status" value="1"/>
</dbReference>
<comment type="function">
    <text evidence="4">Cytokine with a wide variety of biological functions in immunity, tissue regeneration, and metabolism. Binds to IL6R, then the complex associates to the signaling subunit IL6ST/gp130 to trigger the intracellular IL6-signaling pathway. The interaction with the membrane-bound IL6R and IL6ST stimulates 'classic signaling', whereas the binding of IL6 and soluble IL6R to IL6ST stimulates 'trans-signaling'. Alternatively, 'cluster signaling' occurs when membrane-bound IL6:IL6R complexes on transmitter cells activate IL6ST receptors on neighboring receiver cells.</text>
</comment>
<evidence type="ECO:0000256" key="3">
    <source>
        <dbReference type="ARBA" id="ARBA00022486"/>
    </source>
</evidence>
<dbReference type="PANTHER" id="PTHR48494">
    <property type="entry name" value="INTERLEUKIN-6"/>
    <property type="match status" value="1"/>
</dbReference>
<evidence type="ECO:0000256" key="1">
    <source>
        <dbReference type="ARBA" id="ARBA00007432"/>
    </source>
</evidence>
<evidence type="ECO:0000313" key="8">
    <source>
        <dbReference type="Proteomes" id="UP000261600"/>
    </source>
</evidence>
<protein>
    <recommendedName>
        <fullName evidence="2">Interleukin-6</fullName>
    </recommendedName>
</protein>
<dbReference type="GO" id="GO:0030154">
    <property type="term" value="P:cell differentiation"/>
    <property type="evidence" value="ECO:0007669"/>
    <property type="project" value="InterPro"/>
</dbReference>
<evidence type="ECO:0000256" key="6">
    <source>
        <dbReference type="SAM" id="SignalP"/>
    </source>
</evidence>
<dbReference type="Proteomes" id="UP000261600">
    <property type="component" value="Unplaced"/>
</dbReference>
<dbReference type="Ensembl" id="ENSMALT00000026302.1">
    <property type="protein sequence ID" value="ENSMALP00000025825.1"/>
    <property type="gene ID" value="ENSMALG00000017951.1"/>
</dbReference>
<keyword evidence="6" id="KW-0732">Signal</keyword>
<dbReference type="AlphaFoldDB" id="A0A3Q3K915"/>
<feature type="chain" id="PRO_5046215127" description="Interleukin-6" evidence="6">
    <location>
        <begin position="25"/>
        <end position="207"/>
    </location>
</feature>
<comment type="similarity">
    <text evidence="1">Belongs to the IL-6 superfamily.</text>
</comment>
<evidence type="ECO:0000256" key="4">
    <source>
        <dbReference type="ARBA" id="ARBA00023441"/>
    </source>
</evidence>
<organism evidence="7 8">
    <name type="scientific">Monopterus albus</name>
    <name type="common">Swamp eel</name>
    <dbReference type="NCBI Taxonomy" id="43700"/>
    <lineage>
        <taxon>Eukaryota</taxon>
        <taxon>Metazoa</taxon>
        <taxon>Chordata</taxon>
        <taxon>Craniata</taxon>
        <taxon>Vertebrata</taxon>
        <taxon>Euteleostomi</taxon>
        <taxon>Actinopterygii</taxon>
        <taxon>Neopterygii</taxon>
        <taxon>Teleostei</taxon>
        <taxon>Neoteleostei</taxon>
        <taxon>Acanthomorphata</taxon>
        <taxon>Anabantaria</taxon>
        <taxon>Synbranchiformes</taxon>
        <taxon>Synbranchidae</taxon>
        <taxon>Monopterus</taxon>
    </lineage>
</organism>
<dbReference type="GO" id="GO:0005138">
    <property type="term" value="F:interleukin-6 receptor binding"/>
    <property type="evidence" value="ECO:0007669"/>
    <property type="project" value="InterPro"/>
</dbReference>
<proteinExistence type="inferred from homology"/>
<feature type="signal peptide" evidence="6">
    <location>
        <begin position="1"/>
        <end position="24"/>
    </location>
</feature>
<dbReference type="SUPFAM" id="SSF47266">
    <property type="entry name" value="4-helical cytokines"/>
    <property type="match status" value="1"/>
</dbReference>
<feature type="region of interest" description="Disordered" evidence="5">
    <location>
        <begin position="34"/>
        <end position="64"/>
    </location>
</feature>
<keyword evidence="8" id="KW-1185">Reference proteome</keyword>
<accession>A0A3Q3K915</accession>
<name>A0A3Q3K915_MONAL</name>